<sequence>MNRRINKILLDILHEKEDSLVNYAKLFDVSEQTIRNDIKEINFQLESNNGNKAIYLEDGFLQIPKEVNLKELFKTYASFQHYHLTLDERRTILALLLVTSHDYVTTYYLSEYLLVSRNTLVSDIEALKKWFVKNNLVLLSHIGKGYKVVGDELDIRSAMTKLVIFNGLFDYGYDYAMGWENNIFQNLLLEIIDPDTRYQDVSQLLMEAEKEEQLQLSDFSYQEVICYLIIMIERIKFERFIEASDMLEEIRESSKSSFAQTILKKIEERFAITTTTGELDYLISVLRRKSYIKNNGRKIDSIEIQILINEFIFNLAREMDIKYYLNSDLFDLLENHLKLLIYRLSLNDSVTNVLFDEIYQSYPEMFEIVKRNLHKIEEYLEVEIQQNELSFIVMYVMAIVENSNHTQSKGQIRLRIVCNSGSGTAQLIKVKLLSAFPQIDVISVDSSHVLQKIQPEDQDLIVTTVPLQFDQSPVVLVNPILTEQDIIRIQKVLYKIKPRHFIDQEYLLTKEEAMIEDFLPIIQKYLDAGEYQSFLGDLESFNQLNERLSTETQEINRLTAILTIDRIALDQQCDSWQAAVEKAGNLLLQDKLITQEYIDAMIQMVVEFDSYIVISPGVAIPHAEFSHGAKKIGASFIRLAEPVSFNHQKNDPVKYVIAFSLPEGVSIGTCLYYFTEILATEDFISVMDQCQSEEAIMNQLRKLEDKVMGFPYE</sequence>
<dbReference type="InterPro" id="IPR018356">
    <property type="entry name" value="Tscrpt_reg_HTH_DeoR_CS"/>
</dbReference>
<dbReference type="EMBL" id="JARPWH010000035">
    <property type="protein sequence ID" value="MDT2402940.1"/>
    <property type="molecule type" value="Genomic_DNA"/>
</dbReference>
<dbReference type="SUPFAM" id="SSF55804">
    <property type="entry name" value="Phoshotransferase/anion transport protein"/>
    <property type="match status" value="1"/>
</dbReference>
<dbReference type="PANTHER" id="PTHR30185:SF18">
    <property type="entry name" value="TRANSCRIPTIONAL REGULATOR MTLR"/>
    <property type="match status" value="1"/>
</dbReference>
<dbReference type="CDD" id="cd00211">
    <property type="entry name" value="PTS_IIA_fru"/>
    <property type="match status" value="1"/>
</dbReference>
<dbReference type="PROSITE" id="PS51099">
    <property type="entry name" value="PTS_EIIB_TYPE_2"/>
    <property type="match status" value="1"/>
</dbReference>
<dbReference type="EMBL" id="PDXQ01000001">
    <property type="protein sequence ID" value="TRZ35394.1"/>
    <property type="molecule type" value="Genomic_DNA"/>
</dbReference>
<dbReference type="PANTHER" id="PTHR30185">
    <property type="entry name" value="CRYPTIC BETA-GLUCOSIDE BGL OPERON ANTITERMINATOR"/>
    <property type="match status" value="1"/>
</dbReference>
<dbReference type="AlphaFoldDB" id="A0A2N8PZY9"/>
<accession>A0A2N8PZY9</accession>
<keyword evidence="2" id="KW-0677">Repeat</keyword>
<feature type="domain" description="PTS EIIB type-2" evidence="7">
    <location>
        <begin position="412"/>
        <end position="501"/>
    </location>
</feature>
<gene>
    <name evidence="10" type="ORF">AUF17_15455</name>
    <name evidence="9" type="ORF">P7D43_11180</name>
</gene>
<reference evidence="10 11" key="1">
    <citation type="submission" date="2017-10" db="EMBL/GenBank/DDBJ databases">
        <title>FDA dAtabase for Regulatory Grade micrObial Sequences (FDA-ARGOS): Supporting development and validation of Infectious Disease Dx tests.</title>
        <authorList>
            <person name="Campos J."/>
            <person name="Goldberg B."/>
            <person name="Tallon L.J."/>
            <person name="Sadzewicz L."/>
            <person name="Sengamalay N."/>
            <person name="Ott S."/>
            <person name="Godinez A."/>
            <person name="Nagaraj S."/>
            <person name="Vyas G."/>
            <person name="Aluvathingal J."/>
            <person name="Nadendla S."/>
            <person name="Geyer C."/>
            <person name="Nandy P."/>
            <person name="Hobson J."/>
            <person name="Sichtig H."/>
        </authorList>
    </citation>
    <scope>NUCLEOTIDE SEQUENCE [LARGE SCALE GENOMIC DNA]</scope>
    <source>
        <strain evidence="10 11">FDAARGOS_185</strain>
    </source>
</reference>
<evidence type="ECO:0000259" key="7">
    <source>
        <dbReference type="PROSITE" id="PS51099"/>
    </source>
</evidence>
<dbReference type="InterPro" id="IPR002178">
    <property type="entry name" value="PTS_EIIA_type-2_dom"/>
</dbReference>
<dbReference type="GO" id="GO:0003677">
    <property type="term" value="F:DNA binding"/>
    <property type="evidence" value="ECO:0007669"/>
    <property type="project" value="UniProtKB-KW"/>
</dbReference>
<dbReference type="PROSITE" id="PS51372">
    <property type="entry name" value="PRD_2"/>
    <property type="match status" value="2"/>
</dbReference>
<dbReference type="PROSITE" id="PS51094">
    <property type="entry name" value="PTS_EIIA_TYPE_2"/>
    <property type="match status" value="1"/>
</dbReference>
<dbReference type="InterPro" id="IPR036388">
    <property type="entry name" value="WH-like_DNA-bd_sf"/>
</dbReference>
<evidence type="ECO:0000256" key="1">
    <source>
        <dbReference type="ARBA" id="ARBA00022679"/>
    </source>
</evidence>
<feature type="domain" description="PTS EIIA type-2" evidence="6">
    <location>
        <begin position="560"/>
        <end position="703"/>
    </location>
</feature>
<evidence type="ECO:0000256" key="3">
    <source>
        <dbReference type="ARBA" id="ARBA00023015"/>
    </source>
</evidence>
<proteinExistence type="predicted"/>
<dbReference type="Proteomes" id="UP000316316">
    <property type="component" value="Unassembled WGS sequence"/>
</dbReference>
<protein>
    <submittedName>
        <fullName evidence="9">BglG family transcription antiterminator</fullName>
    </submittedName>
</protein>
<feature type="domain" description="PRD" evidence="8">
    <location>
        <begin position="192"/>
        <end position="296"/>
    </location>
</feature>
<dbReference type="InterPro" id="IPR013011">
    <property type="entry name" value="PTS_EIIB_2"/>
</dbReference>
<comment type="caution">
    <text evidence="10">The sequence shown here is derived from an EMBL/GenBank/DDBJ whole genome shotgun (WGS) entry which is preliminary data.</text>
</comment>
<dbReference type="Proteomes" id="UP001260773">
    <property type="component" value="Unassembled WGS sequence"/>
</dbReference>
<keyword evidence="3" id="KW-0805">Transcription regulation</keyword>
<dbReference type="InterPro" id="IPR036095">
    <property type="entry name" value="PTS_EIIB-like_sf"/>
</dbReference>
<dbReference type="SUPFAM" id="SSF52794">
    <property type="entry name" value="PTS system IIB component-like"/>
    <property type="match status" value="1"/>
</dbReference>
<dbReference type="InterPro" id="IPR011608">
    <property type="entry name" value="PRD"/>
</dbReference>
<reference evidence="9" key="2">
    <citation type="submission" date="2023-03" db="EMBL/GenBank/DDBJ databases">
        <authorList>
            <person name="Shen W."/>
            <person name="Cai J."/>
        </authorList>
    </citation>
    <scope>NUCLEOTIDE SEQUENCE</scope>
    <source>
        <strain evidence="9">P33-2</strain>
    </source>
</reference>
<keyword evidence="4" id="KW-0238">DNA-binding</keyword>
<dbReference type="CDD" id="cd05568">
    <property type="entry name" value="PTS_IIB_bgl_like"/>
    <property type="match status" value="1"/>
</dbReference>
<dbReference type="GO" id="GO:0008982">
    <property type="term" value="F:protein-N(PI)-phosphohistidine-sugar phosphotransferase activity"/>
    <property type="evidence" value="ECO:0007669"/>
    <property type="project" value="InterPro"/>
</dbReference>
<dbReference type="InterPro" id="IPR016152">
    <property type="entry name" value="PTrfase/Anion_transptr"/>
</dbReference>
<dbReference type="PROSITE" id="PS00894">
    <property type="entry name" value="HTH_DEOR_1"/>
    <property type="match status" value="1"/>
</dbReference>
<evidence type="ECO:0000259" key="8">
    <source>
        <dbReference type="PROSITE" id="PS51372"/>
    </source>
</evidence>
<feature type="domain" description="PRD" evidence="8">
    <location>
        <begin position="299"/>
        <end position="406"/>
    </location>
</feature>
<dbReference type="InterPro" id="IPR013196">
    <property type="entry name" value="HTH_11"/>
</dbReference>
<keyword evidence="1" id="KW-0808">Transferase</keyword>
<evidence type="ECO:0000256" key="2">
    <source>
        <dbReference type="ARBA" id="ARBA00022737"/>
    </source>
</evidence>
<dbReference type="RefSeq" id="WP_048720053.1">
    <property type="nucleotide sequence ID" value="NZ_CAAKNX010000038.1"/>
</dbReference>
<keyword evidence="5" id="KW-0804">Transcription</keyword>
<dbReference type="InterPro" id="IPR036634">
    <property type="entry name" value="PRD_sf"/>
</dbReference>
<evidence type="ECO:0000256" key="5">
    <source>
        <dbReference type="ARBA" id="ARBA00023163"/>
    </source>
</evidence>
<evidence type="ECO:0000256" key="4">
    <source>
        <dbReference type="ARBA" id="ARBA00023125"/>
    </source>
</evidence>
<dbReference type="Pfam" id="PF00359">
    <property type="entry name" value="PTS_EIIA_2"/>
    <property type="match status" value="1"/>
</dbReference>
<dbReference type="GO" id="GO:0003700">
    <property type="term" value="F:DNA-binding transcription factor activity"/>
    <property type="evidence" value="ECO:0007669"/>
    <property type="project" value="InterPro"/>
</dbReference>
<dbReference type="Gene3D" id="1.10.1790.10">
    <property type="entry name" value="PRD domain"/>
    <property type="match status" value="2"/>
</dbReference>
<dbReference type="Gene3D" id="3.40.930.10">
    <property type="entry name" value="Mannitol-specific EII, Chain A"/>
    <property type="match status" value="1"/>
</dbReference>
<dbReference type="Gene3D" id="1.10.10.10">
    <property type="entry name" value="Winged helix-like DNA-binding domain superfamily/Winged helix DNA-binding domain"/>
    <property type="match status" value="1"/>
</dbReference>
<evidence type="ECO:0000313" key="9">
    <source>
        <dbReference type="EMBL" id="MDT2402940.1"/>
    </source>
</evidence>
<dbReference type="Gene3D" id="3.40.50.2300">
    <property type="match status" value="1"/>
</dbReference>
<evidence type="ECO:0000313" key="10">
    <source>
        <dbReference type="EMBL" id="TRZ35394.1"/>
    </source>
</evidence>
<dbReference type="SUPFAM" id="SSF63520">
    <property type="entry name" value="PTS-regulatory domain, PRD"/>
    <property type="match status" value="2"/>
</dbReference>
<evidence type="ECO:0000313" key="11">
    <source>
        <dbReference type="Proteomes" id="UP000316316"/>
    </source>
</evidence>
<dbReference type="GO" id="GO:0009401">
    <property type="term" value="P:phosphoenolpyruvate-dependent sugar phosphotransferase system"/>
    <property type="evidence" value="ECO:0007669"/>
    <property type="project" value="InterPro"/>
</dbReference>
<dbReference type="Pfam" id="PF00874">
    <property type="entry name" value="PRD"/>
    <property type="match status" value="2"/>
</dbReference>
<evidence type="ECO:0000259" key="6">
    <source>
        <dbReference type="PROSITE" id="PS51094"/>
    </source>
</evidence>
<organism evidence="10 11">
    <name type="scientific">Enterococcus avium</name>
    <name type="common">Streptococcus avium</name>
    <dbReference type="NCBI Taxonomy" id="33945"/>
    <lineage>
        <taxon>Bacteria</taxon>
        <taxon>Bacillati</taxon>
        <taxon>Bacillota</taxon>
        <taxon>Bacilli</taxon>
        <taxon>Lactobacillales</taxon>
        <taxon>Enterococcaceae</taxon>
        <taxon>Enterococcus</taxon>
    </lineage>
</organism>
<name>A0A2N8PZY9_ENTAV</name>
<dbReference type="Pfam" id="PF08279">
    <property type="entry name" value="HTH_11"/>
    <property type="match status" value="1"/>
</dbReference>
<dbReference type="InterPro" id="IPR050661">
    <property type="entry name" value="BglG_antiterminators"/>
</dbReference>